<evidence type="ECO:0000256" key="5">
    <source>
        <dbReference type="ARBA" id="ARBA00023274"/>
    </source>
</evidence>
<dbReference type="PANTHER" id="PTHR21396">
    <property type="entry name" value="39S RIBOSOMAL PROTEIN L43"/>
    <property type="match status" value="1"/>
</dbReference>
<comment type="subcellular location">
    <subcellularLocation>
        <location evidence="1">Mitochondrion</location>
    </subcellularLocation>
</comment>
<dbReference type="InterPro" id="IPR036249">
    <property type="entry name" value="Thioredoxin-like_sf"/>
</dbReference>
<evidence type="ECO:0000313" key="9">
    <source>
        <dbReference type="Proteomes" id="UP001151582"/>
    </source>
</evidence>
<dbReference type="GO" id="GO:0032543">
    <property type="term" value="P:mitochondrial translation"/>
    <property type="evidence" value="ECO:0007669"/>
    <property type="project" value="InterPro"/>
</dbReference>
<dbReference type="InterPro" id="IPR007741">
    <property type="entry name" value="Ribosomal_mL43/mS25/NADH_DH"/>
</dbReference>
<dbReference type="GO" id="GO:0003735">
    <property type="term" value="F:structural constituent of ribosome"/>
    <property type="evidence" value="ECO:0007669"/>
    <property type="project" value="InterPro"/>
</dbReference>
<evidence type="ECO:0000256" key="6">
    <source>
        <dbReference type="ARBA" id="ARBA00035188"/>
    </source>
</evidence>
<keyword evidence="9" id="KW-1185">Reference proteome</keyword>
<name>A0A9W8B5E2_9FUNG</name>
<comment type="caution">
    <text evidence="8">The sequence shown here is derived from an EMBL/GenBank/DDBJ whole genome shotgun (WGS) entry which is preliminary data.</text>
</comment>
<evidence type="ECO:0000259" key="7">
    <source>
        <dbReference type="SMART" id="SM00916"/>
    </source>
</evidence>
<keyword evidence="3 8" id="KW-0689">Ribosomal protein</keyword>
<accession>A0A9W8B5E2</accession>
<evidence type="ECO:0000256" key="2">
    <source>
        <dbReference type="ARBA" id="ARBA00006073"/>
    </source>
</evidence>
<dbReference type="OrthoDB" id="88at2759"/>
<dbReference type="PANTHER" id="PTHR21396:SF2">
    <property type="entry name" value="LARGE RIBOSOMAL SUBUNIT PROTEIN ML43"/>
    <property type="match status" value="1"/>
</dbReference>
<organism evidence="8 9">
    <name type="scientific">Dimargaris verticillata</name>
    <dbReference type="NCBI Taxonomy" id="2761393"/>
    <lineage>
        <taxon>Eukaryota</taxon>
        <taxon>Fungi</taxon>
        <taxon>Fungi incertae sedis</taxon>
        <taxon>Zoopagomycota</taxon>
        <taxon>Kickxellomycotina</taxon>
        <taxon>Dimargaritomycetes</taxon>
        <taxon>Dimargaritales</taxon>
        <taxon>Dimargaritaceae</taxon>
        <taxon>Dimargaris</taxon>
    </lineage>
</organism>
<dbReference type="EMBL" id="JANBQB010000246">
    <property type="protein sequence ID" value="KAJ1978965.1"/>
    <property type="molecule type" value="Genomic_DNA"/>
</dbReference>
<comment type="similarity">
    <text evidence="2">Belongs to the mitochondrion-specific ribosomal protein mL43 family.</text>
</comment>
<dbReference type="Pfam" id="PF05047">
    <property type="entry name" value="L51_S25_CI-B8"/>
    <property type="match status" value="1"/>
</dbReference>
<evidence type="ECO:0000256" key="1">
    <source>
        <dbReference type="ARBA" id="ARBA00004173"/>
    </source>
</evidence>
<evidence type="ECO:0000256" key="4">
    <source>
        <dbReference type="ARBA" id="ARBA00023128"/>
    </source>
</evidence>
<protein>
    <recommendedName>
        <fullName evidence="6">Large ribosomal subunit protein mL43</fullName>
    </recommendedName>
</protein>
<reference evidence="8" key="1">
    <citation type="submission" date="2022-07" db="EMBL/GenBank/DDBJ databases">
        <title>Phylogenomic reconstructions and comparative analyses of Kickxellomycotina fungi.</title>
        <authorList>
            <person name="Reynolds N.K."/>
            <person name="Stajich J.E."/>
            <person name="Barry K."/>
            <person name="Grigoriev I.V."/>
            <person name="Crous P."/>
            <person name="Smith M.E."/>
        </authorList>
    </citation>
    <scope>NUCLEOTIDE SEQUENCE</scope>
    <source>
        <strain evidence="8">RSA 567</strain>
    </source>
</reference>
<evidence type="ECO:0000313" key="8">
    <source>
        <dbReference type="EMBL" id="KAJ1978965.1"/>
    </source>
</evidence>
<dbReference type="AlphaFoldDB" id="A0A9W8B5E2"/>
<dbReference type="GO" id="GO:0005762">
    <property type="term" value="C:mitochondrial large ribosomal subunit"/>
    <property type="evidence" value="ECO:0007669"/>
    <property type="project" value="TreeGrafter"/>
</dbReference>
<dbReference type="Gene3D" id="3.40.30.10">
    <property type="entry name" value="Glutaredoxin"/>
    <property type="match status" value="1"/>
</dbReference>
<dbReference type="Proteomes" id="UP001151582">
    <property type="component" value="Unassembled WGS sequence"/>
</dbReference>
<gene>
    <name evidence="8" type="primary">MRPL51</name>
    <name evidence="8" type="ORF">H4R34_003007</name>
</gene>
<feature type="domain" description="Ribosomal protein/NADH dehydrogenase" evidence="7">
    <location>
        <begin position="54"/>
        <end position="128"/>
    </location>
</feature>
<dbReference type="SUPFAM" id="SSF52833">
    <property type="entry name" value="Thioredoxin-like"/>
    <property type="match status" value="1"/>
</dbReference>
<dbReference type="InterPro" id="IPR039927">
    <property type="entry name" value="Ribosomal_mL43"/>
</dbReference>
<dbReference type="SMART" id="SM00916">
    <property type="entry name" value="L51_S25_CI-B8"/>
    <property type="match status" value="1"/>
</dbReference>
<proteinExistence type="inferred from homology"/>
<evidence type="ECO:0000256" key="3">
    <source>
        <dbReference type="ARBA" id="ARBA00022980"/>
    </source>
</evidence>
<keyword evidence="5" id="KW-0687">Ribonucleoprotein</keyword>
<sequence length="172" mass="19710">MGARMLRPTCRAFEQVRRQMKDALEKEKRQPAPFRNGVGAFVYPCQKLVFTYCERGGSSRGMHEYLTQGKLEAWAQQHPQIEIQVEPKPSKHPMVSGQFLGGREKSFCARKLTSEEIKAKVQDLANTSGRPDTRFRQPVLSKNYSVRGIWSPFHSQDLFNVLEASKKAHRSE</sequence>
<keyword evidence="4" id="KW-0496">Mitochondrion</keyword>